<reference evidence="5 6" key="1">
    <citation type="journal article" date="2021" name="Hortic Res">
        <title>Chromosome-scale assembly of the Dendrobium chrysotoxum genome enhances the understanding of orchid evolution.</title>
        <authorList>
            <person name="Zhang Y."/>
            <person name="Zhang G.Q."/>
            <person name="Zhang D."/>
            <person name="Liu X.D."/>
            <person name="Xu X.Y."/>
            <person name="Sun W.H."/>
            <person name="Yu X."/>
            <person name="Zhu X."/>
            <person name="Wang Z.W."/>
            <person name="Zhao X."/>
            <person name="Zhong W.Y."/>
            <person name="Chen H."/>
            <person name="Yin W.L."/>
            <person name="Huang T."/>
            <person name="Niu S.C."/>
            <person name="Liu Z.J."/>
        </authorList>
    </citation>
    <scope>NUCLEOTIDE SEQUENCE [LARGE SCALE GENOMIC DNA]</scope>
    <source>
        <strain evidence="5">Lindl</strain>
    </source>
</reference>
<keyword evidence="2" id="KW-0539">Nucleus</keyword>
<comment type="subcellular location">
    <subcellularLocation>
        <location evidence="1">Nucleus</location>
    </subcellularLocation>
</comment>
<comment type="caution">
    <text evidence="5">The sequence shown here is derived from an EMBL/GenBank/DDBJ whole genome shotgun (WGS) entry which is preliminary data.</text>
</comment>
<sequence>MAQDSESRLKKIMDKLYYTPRPRLSTLSPHRGSDVIASERALARALALRGPVEKTAPCRPWDRRDLFSRLTTFKAMTWFGKPKVVGVYLLKRSSSRLSQVKWLKLPSGLGFIFAVISPLNCARRGWINAEMDIIVCEACGARLLFSTPASWTLQQVEKAAAVFSLKLDNGHKLLCPWIDNACDESLASFPPSPPQVLVEGFKERSHAILRLTTLPVISSLTLDSMNNPQFDRFLSAPFHPSIILGNGIRLIDDCRSKDLHDATEDGDCHGYYQALKIISLCGWEPRLLPYTIEFEDKSGQFAKATTSLVSSEERPCEATQNITHCLSNSHNDVGERKDSYTPLGEFLYDQSSTVLDCKFCGACVGLWFFKTIPRPLEFFKVVIDSSPQSELATGTADLAHDVEVPRIENCGRDHNSIMEKPFGLHLTIAGGPPPTKQHFRPKISLPAVSRHIRAELSYNSYLKYHQGSSGKEAIACQEKGFNGHHDAGSQAVGSLKRKRSEIENSNSQLHLEGNHDDMGNGLAREVGSELTSKETIYNTPCTDVIVRDAVASQIVSVSEPIDTSESNDLVSRLDESNCGDTPENDHCNPSVPAFSSIIKMNSSTCSKAGDKGLCFQTTDGTSLGKQDSIGFAKKVSISITREEDVDHLLGNLKQAQAIDFDPIKQHRPFCPWISDEGKNLPGWRATLSALDDLEKDSSQQPEQTEAASDLLDEADDPIVSVRKLFTSPPFKRLKGSR</sequence>
<evidence type="ECO:0000313" key="5">
    <source>
        <dbReference type="EMBL" id="KAH0435230.1"/>
    </source>
</evidence>
<feature type="domain" description="C3HC-type" evidence="4">
    <location>
        <begin position="115"/>
        <end position="216"/>
    </location>
</feature>
<dbReference type="PANTHER" id="PTHR15835">
    <property type="entry name" value="NUCLEAR-INTERACTING PARTNER OF ALK"/>
    <property type="match status" value="1"/>
</dbReference>
<proteinExistence type="predicted"/>
<evidence type="ECO:0000313" key="6">
    <source>
        <dbReference type="Proteomes" id="UP000775213"/>
    </source>
</evidence>
<organism evidence="5 6">
    <name type="scientific">Dendrobium chrysotoxum</name>
    <name type="common">Orchid</name>
    <dbReference type="NCBI Taxonomy" id="161865"/>
    <lineage>
        <taxon>Eukaryota</taxon>
        <taxon>Viridiplantae</taxon>
        <taxon>Streptophyta</taxon>
        <taxon>Embryophyta</taxon>
        <taxon>Tracheophyta</taxon>
        <taxon>Spermatophyta</taxon>
        <taxon>Magnoliopsida</taxon>
        <taxon>Liliopsida</taxon>
        <taxon>Asparagales</taxon>
        <taxon>Orchidaceae</taxon>
        <taxon>Epidendroideae</taxon>
        <taxon>Malaxideae</taxon>
        <taxon>Dendrobiinae</taxon>
        <taxon>Dendrobium</taxon>
    </lineage>
</organism>
<dbReference type="GO" id="GO:0008270">
    <property type="term" value="F:zinc ion binding"/>
    <property type="evidence" value="ECO:0007669"/>
    <property type="project" value="InterPro"/>
</dbReference>
<dbReference type="InterPro" id="IPR012935">
    <property type="entry name" value="NuBaID_N"/>
</dbReference>
<feature type="region of interest" description="Disordered" evidence="3">
    <location>
        <begin position="485"/>
        <end position="522"/>
    </location>
</feature>
<feature type="region of interest" description="Disordered" evidence="3">
    <location>
        <begin position="693"/>
        <end position="713"/>
    </location>
</feature>
<dbReference type="GO" id="GO:0005634">
    <property type="term" value="C:nucleus"/>
    <property type="evidence" value="ECO:0007669"/>
    <property type="project" value="UniProtKB-SubCell"/>
</dbReference>
<dbReference type="AlphaFoldDB" id="A0AAV7FLT7"/>
<accession>A0AAV7FLT7</accession>
<evidence type="ECO:0000256" key="2">
    <source>
        <dbReference type="ARBA" id="ARBA00023242"/>
    </source>
</evidence>
<evidence type="ECO:0000256" key="3">
    <source>
        <dbReference type="SAM" id="MobiDB-lite"/>
    </source>
</evidence>
<dbReference type="Pfam" id="PF07967">
    <property type="entry name" value="zf-C3HC"/>
    <property type="match status" value="1"/>
</dbReference>
<evidence type="ECO:0000256" key="1">
    <source>
        <dbReference type="ARBA" id="ARBA00004123"/>
    </source>
</evidence>
<name>A0AAV7FLT7_DENCH</name>
<dbReference type="Proteomes" id="UP000775213">
    <property type="component" value="Unassembled WGS sequence"/>
</dbReference>
<keyword evidence="6" id="KW-1185">Reference proteome</keyword>
<protein>
    <recommendedName>
        <fullName evidence="4">C3HC-type domain-containing protein</fullName>
    </recommendedName>
</protein>
<dbReference type="EMBL" id="JAGFBR010000772">
    <property type="protein sequence ID" value="KAH0435230.1"/>
    <property type="molecule type" value="Genomic_DNA"/>
</dbReference>
<evidence type="ECO:0000259" key="4">
    <source>
        <dbReference type="Pfam" id="PF07967"/>
    </source>
</evidence>
<dbReference type="PANTHER" id="PTHR15835:SF6">
    <property type="entry name" value="ZINC FINGER C3HC-TYPE PROTEIN 1"/>
    <property type="match status" value="1"/>
</dbReference>
<gene>
    <name evidence="5" type="ORF">IEQ34_026640</name>
</gene>